<keyword evidence="2" id="KW-0442">Lipid degradation</keyword>
<proteinExistence type="predicted"/>
<evidence type="ECO:0000256" key="3">
    <source>
        <dbReference type="SAM" id="MobiDB-lite"/>
    </source>
</evidence>
<feature type="compositionally biased region" description="Basic and acidic residues" evidence="3">
    <location>
        <begin position="619"/>
        <end position="637"/>
    </location>
</feature>
<evidence type="ECO:0000259" key="6">
    <source>
        <dbReference type="PROSITE" id="PS51635"/>
    </source>
</evidence>
<dbReference type="GO" id="GO:0016787">
    <property type="term" value="F:hydrolase activity"/>
    <property type="evidence" value="ECO:0007669"/>
    <property type="project" value="UniProtKB-UniRule"/>
</dbReference>
<dbReference type="InterPro" id="IPR016035">
    <property type="entry name" value="Acyl_Trfase/lysoPLipase"/>
</dbReference>
<evidence type="ECO:0000313" key="8">
    <source>
        <dbReference type="Proteomes" id="UP000466187"/>
    </source>
</evidence>
<feature type="region of interest" description="Disordered" evidence="3">
    <location>
        <begin position="608"/>
        <end position="637"/>
    </location>
</feature>
<dbReference type="RefSeq" id="WP_163688830.1">
    <property type="nucleotide sequence ID" value="NZ_AP022608.1"/>
</dbReference>
<gene>
    <name evidence="7" type="ORF">MGAD_42830</name>
</gene>
<keyword evidence="1 2" id="KW-0443">Lipid metabolism</keyword>
<dbReference type="GO" id="GO:0016042">
    <property type="term" value="P:lipid catabolic process"/>
    <property type="evidence" value="ECO:0007669"/>
    <property type="project" value="UniProtKB-UniRule"/>
</dbReference>
<dbReference type="Proteomes" id="UP000466187">
    <property type="component" value="Chromosome"/>
</dbReference>
<protein>
    <submittedName>
        <fullName evidence="7">Suppressor</fullName>
    </submittedName>
</protein>
<organism evidence="7 8">
    <name type="scientific">Mycolicibacterium gadium</name>
    <name type="common">Mycobacterium gadium</name>
    <dbReference type="NCBI Taxonomy" id="1794"/>
    <lineage>
        <taxon>Bacteria</taxon>
        <taxon>Bacillati</taxon>
        <taxon>Actinomycetota</taxon>
        <taxon>Actinomycetes</taxon>
        <taxon>Mycobacteriales</taxon>
        <taxon>Mycobacteriaceae</taxon>
        <taxon>Mycolicibacterium</taxon>
    </lineage>
</organism>
<accession>A0A7I7WVK9</accession>
<feature type="transmembrane region" description="Helical" evidence="4">
    <location>
        <begin position="137"/>
        <end position="155"/>
    </location>
</feature>
<feature type="domain" description="PNPLA" evidence="6">
    <location>
        <begin position="10"/>
        <end position="376"/>
    </location>
</feature>
<dbReference type="EMBL" id="AP022608">
    <property type="protein sequence ID" value="BBZ19948.1"/>
    <property type="molecule type" value="Genomic_DNA"/>
</dbReference>
<dbReference type="PROSITE" id="PS51020">
    <property type="entry name" value="SPONDIN"/>
    <property type="match status" value="1"/>
</dbReference>
<dbReference type="InterPro" id="IPR009465">
    <property type="entry name" value="Spondin_N"/>
</dbReference>
<feature type="active site" description="Nucleophile" evidence="2">
    <location>
        <position position="42"/>
    </location>
</feature>
<comment type="caution">
    <text evidence="2">Lacks conserved residue(s) required for the propagation of feature annotation.</text>
</comment>
<keyword evidence="4" id="KW-0812">Transmembrane</keyword>
<dbReference type="Gene3D" id="3.40.1090.10">
    <property type="entry name" value="Cytosolic phospholipase A2 catalytic domain"/>
    <property type="match status" value="2"/>
</dbReference>
<feature type="active site" description="Proton acceptor" evidence="2">
    <location>
        <position position="363"/>
    </location>
</feature>
<sequence length="637" mass="68396">MTGLPFDCDLVLKGGITSGVVYPTAIVELARDHRFHNIGGASAGAIAAAAAAAAEYGRQTGGGGFDELNAIPGELAQEDATSHQTLLQRLFVAQPETREYFDLFWQQKKLDGGLFTRAKAVLPTLLRHSPIVPKFKVANLFAFGLPLAAIVWAVLARSPGTIAFAVLAVLVGVVTYLVARVVEGVIHAVGHAQQAVAANMHGLVNGRSVGDQMGLTDWLHERIERLAGGDRQSPLTYGDLKEHGIGLVTLTTNLSQSASETFPFSDETWAFRPDDIRKLFPKPVADHLERLGQVATEKSSRRTELNAAELLKLPRAEDIPVLVGARISLSFPVLISAVPLWRLTFFQRENNWIAEYRQVWLSDGGICSNMPVHLFDHPLPSRPTYGINLGSAATGDGGMAAAHRNVWRPIQAGVGDGSPIVGITSTGGLLGAVLTTMQTWSDNLATKALGVRDRICTIQLAKGEGGMNLDMDSGTITGLIPKGRAAGENLGWMVRGDIPEHVDLPPHIGPAEATTQWTRHRWTRLRSTALGAGKYIEAVKGGWTKPAVPQHGPMQNDLTYTQLAGSADTLSYLPYVSKWSAAAGADLTAGIGALTAVDLGVAEKFDPPPYRRLTLSTRGEPETELNKRTQRDELPTS</sequence>
<keyword evidence="4" id="KW-1133">Transmembrane helix</keyword>
<evidence type="ECO:0000256" key="1">
    <source>
        <dbReference type="ARBA" id="ARBA00023098"/>
    </source>
</evidence>
<dbReference type="SUPFAM" id="SSF52151">
    <property type="entry name" value="FabD/lysophospholipase-like"/>
    <property type="match status" value="1"/>
</dbReference>
<feature type="short sequence motif" description="DGA/G" evidence="2">
    <location>
        <begin position="363"/>
        <end position="365"/>
    </location>
</feature>
<feature type="transmembrane region" description="Helical" evidence="4">
    <location>
        <begin position="161"/>
        <end position="179"/>
    </location>
</feature>
<keyword evidence="4" id="KW-0472">Membrane</keyword>
<evidence type="ECO:0000256" key="4">
    <source>
        <dbReference type="SAM" id="Phobius"/>
    </source>
</evidence>
<dbReference type="PROSITE" id="PS51635">
    <property type="entry name" value="PNPLA"/>
    <property type="match status" value="1"/>
</dbReference>
<dbReference type="AlphaFoldDB" id="A0A7I7WVK9"/>
<keyword evidence="2" id="KW-0378">Hydrolase</keyword>
<dbReference type="KEGG" id="mgad:MGAD_42830"/>
<feature type="short sequence motif" description="GXSXG" evidence="2">
    <location>
        <begin position="40"/>
        <end position="44"/>
    </location>
</feature>
<evidence type="ECO:0000256" key="2">
    <source>
        <dbReference type="PROSITE-ProRule" id="PRU01161"/>
    </source>
</evidence>
<name>A0A7I7WVK9_MYCGU</name>
<evidence type="ECO:0000313" key="7">
    <source>
        <dbReference type="EMBL" id="BBZ19948.1"/>
    </source>
</evidence>
<dbReference type="InterPro" id="IPR002641">
    <property type="entry name" value="PNPLA_dom"/>
</dbReference>
<feature type="domain" description="Spondin" evidence="5">
    <location>
        <begin position="523"/>
        <end position="637"/>
    </location>
</feature>
<reference evidence="7 8" key="1">
    <citation type="journal article" date="2019" name="Emerg. Microbes Infect.">
        <title>Comprehensive subspecies identification of 175 nontuberculous mycobacteria species based on 7547 genomic profiles.</title>
        <authorList>
            <person name="Matsumoto Y."/>
            <person name="Kinjo T."/>
            <person name="Motooka D."/>
            <person name="Nabeya D."/>
            <person name="Jung N."/>
            <person name="Uechi K."/>
            <person name="Horii T."/>
            <person name="Iida T."/>
            <person name="Fujita J."/>
            <person name="Nakamura S."/>
        </authorList>
    </citation>
    <scope>NUCLEOTIDE SEQUENCE [LARGE SCALE GENOMIC DNA]</scope>
    <source>
        <strain evidence="7 8">JCM 12688</strain>
    </source>
</reference>
<evidence type="ECO:0000259" key="5">
    <source>
        <dbReference type="PROSITE" id="PS51020"/>
    </source>
</evidence>